<gene>
    <name evidence="1" type="ORF">Pint_11494</name>
</gene>
<reference evidence="2" key="1">
    <citation type="journal article" date="2023" name="G3 (Bethesda)">
        <title>Genome assembly and association tests identify interacting loci associated with vigor, precocity, and sex in interspecific pistachio rootstocks.</title>
        <authorList>
            <person name="Palmer W."/>
            <person name="Jacygrad E."/>
            <person name="Sagayaradj S."/>
            <person name="Cavanaugh K."/>
            <person name="Han R."/>
            <person name="Bertier L."/>
            <person name="Beede B."/>
            <person name="Kafkas S."/>
            <person name="Golino D."/>
            <person name="Preece J."/>
            <person name="Michelmore R."/>
        </authorList>
    </citation>
    <scope>NUCLEOTIDE SEQUENCE [LARGE SCALE GENOMIC DNA]</scope>
</reference>
<keyword evidence="2" id="KW-1185">Reference proteome</keyword>
<proteinExistence type="predicted"/>
<dbReference type="EMBL" id="CM047747">
    <property type="protein sequence ID" value="KAJ0016492.1"/>
    <property type="molecule type" value="Genomic_DNA"/>
</dbReference>
<organism evidence="1 2">
    <name type="scientific">Pistacia integerrima</name>
    <dbReference type="NCBI Taxonomy" id="434235"/>
    <lineage>
        <taxon>Eukaryota</taxon>
        <taxon>Viridiplantae</taxon>
        <taxon>Streptophyta</taxon>
        <taxon>Embryophyta</taxon>
        <taxon>Tracheophyta</taxon>
        <taxon>Spermatophyta</taxon>
        <taxon>Magnoliopsida</taxon>
        <taxon>eudicotyledons</taxon>
        <taxon>Gunneridae</taxon>
        <taxon>Pentapetalae</taxon>
        <taxon>rosids</taxon>
        <taxon>malvids</taxon>
        <taxon>Sapindales</taxon>
        <taxon>Anacardiaceae</taxon>
        <taxon>Pistacia</taxon>
    </lineage>
</organism>
<sequence>MFSVLANILPGLYCLQRNLPCNKNALCYSSFAIKCGGEEMKVDIIVCEADSYDLVELLVLYLIPKNWHLVMRARSFISLQGNPRDYLDSMDLVWRMDFTWNSPVKRF</sequence>
<comment type="caution">
    <text evidence="1">The sequence shown here is derived from an EMBL/GenBank/DDBJ whole genome shotgun (WGS) entry which is preliminary data.</text>
</comment>
<evidence type="ECO:0000313" key="2">
    <source>
        <dbReference type="Proteomes" id="UP001163603"/>
    </source>
</evidence>
<evidence type="ECO:0000313" key="1">
    <source>
        <dbReference type="EMBL" id="KAJ0016492.1"/>
    </source>
</evidence>
<protein>
    <submittedName>
        <fullName evidence="1">Uncharacterized protein</fullName>
    </submittedName>
</protein>
<accession>A0ACC0XFG7</accession>
<dbReference type="Proteomes" id="UP001163603">
    <property type="component" value="Chromosome 12"/>
</dbReference>
<name>A0ACC0XFG7_9ROSI</name>